<dbReference type="Proteomes" id="UP000282433">
    <property type="component" value="Chromosome"/>
</dbReference>
<dbReference type="AlphaFoldDB" id="A0A3S4GEI8"/>
<name>A0A3S4GEI8_KLEPN</name>
<reference evidence="1 2" key="1">
    <citation type="submission" date="2018-12" db="EMBL/GenBank/DDBJ databases">
        <authorList>
            <consortium name="Pathogen Informatics"/>
        </authorList>
    </citation>
    <scope>NUCLEOTIDE SEQUENCE [LARGE SCALE GENOMIC DNA]</scope>
    <source>
        <strain evidence="1 2">NCTC13635</strain>
    </source>
</reference>
<evidence type="ECO:0000313" key="1">
    <source>
        <dbReference type="EMBL" id="VEB02536.1"/>
    </source>
</evidence>
<gene>
    <name evidence="1" type="ORF">NCTC13635_02930</name>
</gene>
<dbReference type="EMBL" id="LR134162">
    <property type="protein sequence ID" value="VEB02536.1"/>
    <property type="molecule type" value="Genomic_DNA"/>
</dbReference>
<sequence length="97" mass="10855">MAASSSTVSTNSRLVVVHQEVDSIAVRPAAEAVVKLFFTVDGERGGFFVMERTARVKIFALLFQLYPRIDQIDDVGSGKQIANKYTWNSSSHKPRYF</sequence>
<organism evidence="1 2">
    <name type="scientific">Klebsiella pneumoniae</name>
    <dbReference type="NCBI Taxonomy" id="573"/>
    <lineage>
        <taxon>Bacteria</taxon>
        <taxon>Pseudomonadati</taxon>
        <taxon>Pseudomonadota</taxon>
        <taxon>Gammaproteobacteria</taxon>
        <taxon>Enterobacterales</taxon>
        <taxon>Enterobacteriaceae</taxon>
        <taxon>Klebsiella/Raoultella group</taxon>
        <taxon>Klebsiella</taxon>
        <taxon>Klebsiella pneumoniae complex</taxon>
    </lineage>
</organism>
<accession>A0A3S4GEI8</accession>
<proteinExistence type="predicted"/>
<protein>
    <submittedName>
        <fullName evidence="1">Uncharacterized protein</fullName>
    </submittedName>
</protein>
<evidence type="ECO:0000313" key="2">
    <source>
        <dbReference type="Proteomes" id="UP000282433"/>
    </source>
</evidence>